<proteinExistence type="predicted"/>
<reference evidence="2" key="1">
    <citation type="journal article" date="2021" name="mSystems">
        <title>Bacteria and Archaea Synergistically Convert Glycine Betaine to Biogenic Methane in the Formosa Cold Seep of the South China Sea.</title>
        <authorList>
            <person name="Li L."/>
            <person name="Zhang W."/>
            <person name="Zhang S."/>
            <person name="Song L."/>
            <person name="Sun Q."/>
            <person name="Zhang H."/>
            <person name="Xiang H."/>
            <person name="Dong X."/>
        </authorList>
    </citation>
    <scope>NUCLEOTIDE SEQUENCE</scope>
    <source>
        <strain evidence="2">ZWT</strain>
    </source>
</reference>
<keyword evidence="2" id="KW-0966">Cell projection</keyword>
<keyword evidence="3" id="KW-1185">Reference proteome</keyword>
<evidence type="ECO:0000313" key="2">
    <source>
        <dbReference type="EMBL" id="MCM1992653.1"/>
    </source>
</evidence>
<accession>A0A9J6PCH8</accession>
<comment type="caution">
    <text evidence="2">The sequence shown here is derived from an EMBL/GenBank/DDBJ whole genome shotgun (WGS) entry which is preliminary data.</text>
</comment>
<feature type="coiled-coil region" evidence="1">
    <location>
        <begin position="57"/>
        <end position="84"/>
    </location>
</feature>
<keyword evidence="2" id="KW-0282">Flagellum</keyword>
<name>A0A9J6PCH8_9CLOT</name>
<reference evidence="2" key="2">
    <citation type="submission" date="2021-04" db="EMBL/GenBank/DDBJ databases">
        <authorList>
            <person name="Dong X."/>
        </authorList>
    </citation>
    <scope>NUCLEOTIDE SEQUENCE</scope>
    <source>
        <strain evidence="2">ZWT</strain>
    </source>
</reference>
<dbReference type="Proteomes" id="UP001056429">
    <property type="component" value="Unassembled WGS sequence"/>
</dbReference>
<evidence type="ECO:0000313" key="3">
    <source>
        <dbReference type="Proteomes" id="UP001056429"/>
    </source>
</evidence>
<protein>
    <submittedName>
        <fullName evidence="2">Flagellar protein</fullName>
    </submittedName>
</protein>
<sequence length="129" mass="14642">MNFNIHGGRVYPKGFISDVQRQEVKKSNKPTNDFKGIFKEKIAEKSEEISFSKHASLRVKEREIDITSEDISKLNEALDKAKDKGCKESVLIYKNNGFITNIKNRTVITVCNMKDSEGVITNIDSVLFV</sequence>
<dbReference type="EMBL" id="JAGSOJ010000007">
    <property type="protein sequence ID" value="MCM1992653.1"/>
    <property type="molecule type" value="Genomic_DNA"/>
</dbReference>
<dbReference type="RefSeq" id="WP_250861827.1">
    <property type="nucleotide sequence ID" value="NZ_JAGSOJ010000007.1"/>
</dbReference>
<evidence type="ECO:0000256" key="1">
    <source>
        <dbReference type="SAM" id="Coils"/>
    </source>
</evidence>
<gene>
    <name evidence="2" type="ORF">KDK92_23300</name>
</gene>
<organism evidence="2 3">
    <name type="scientific">Oceanirhabdus seepicola</name>
    <dbReference type="NCBI Taxonomy" id="2828781"/>
    <lineage>
        <taxon>Bacteria</taxon>
        <taxon>Bacillati</taxon>
        <taxon>Bacillota</taxon>
        <taxon>Clostridia</taxon>
        <taxon>Eubacteriales</taxon>
        <taxon>Clostridiaceae</taxon>
        <taxon>Oceanirhabdus</taxon>
    </lineage>
</organism>
<keyword evidence="1" id="KW-0175">Coiled coil</keyword>
<dbReference type="NCBIfam" id="TIGR02530">
    <property type="entry name" value="flg_new"/>
    <property type="match status" value="1"/>
</dbReference>
<keyword evidence="2" id="KW-0969">Cilium</keyword>
<dbReference type="AlphaFoldDB" id="A0A9J6PCH8"/>
<dbReference type="InterPro" id="IPR013367">
    <property type="entry name" value="Flagellar_put"/>
</dbReference>